<organism evidence="1 2">
    <name type="scientific">Paenibacillus cellulosilyticus</name>
    <dbReference type="NCBI Taxonomy" id="375489"/>
    <lineage>
        <taxon>Bacteria</taxon>
        <taxon>Bacillati</taxon>
        <taxon>Bacillota</taxon>
        <taxon>Bacilli</taxon>
        <taxon>Bacillales</taxon>
        <taxon>Paenibacillaceae</taxon>
        <taxon>Paenibacillus</taxon>
    </lineage>
</organism>
<evidence type="ECO:0000313" key="1">
    <source>
        <dbReference type="EMBL" id="PWW06564.1"/>
    </source>
</evidence>
<name>A0A2V2YY70_9BACL</name>
<evidence type="ECO:0000313" key="2">
    <source>
        <dbReference type="Proteomes" id="UP000246635"/>
    </source>
</evidence>
<reference evidence="1 2" key="1">
    <citation type="submission" date="2018-05" db="EMBL/GenBank/DDBJ databases">
        <title>Genomic Encyclopedia of Type Strains, Phase III (KMG-III): the genomes of soil and plant-associated and newly described type strains.</title>
        <authorList>
            <person name="Whitman W."/>
        </authorList>
    </citation>
    <scope>NUCLEOTIDE SEQUENCE [LARGE SCALE GENOMIC DNA]</scope>
    <source>
        <strain evidence="1 2">CECT 5696</strain>
    </source>
</reference>
<gene>
    <name evidence="1" type="ORF">DFQ01_103468</name>
</gene>
<comment type="caution">
    <text evidence="1">The sequence shown here is derived from an EMBL/GenBank/DDBJ whole genome shotgun (WGS) entry which is preliminary data.</text>
</comment>
<sequence length="64" mass="6718">MIVVTTNPMSTGFKLRRASSNGLTPQIAAAGMSAQGTKVPRPTQIAAIWPSDVSVAAPWPSEEH</sequence>
<proteinExistence type="predicted"/>
<dbReference type="Proteomes" id="UP000246635">
    <property type="component" value="Unassembled WGS sequence"/>
</dbReference>
<accession>A0A2V2YY70</accession>
<protein>
    <submittedName>
        <fullName evidence="1">Uncharacterized protein</fullName>
    </submittedName>
</protein>
<keyword evidence="2" id="KW-1185">Reference proteome</keyword>
<dbReference type="EMBL" id="QGTQ01000003">
    <property type="protein sequence ID" value="PWW06564.1"/>
    <property type="molecule type" value="Genomic_DNA"/>
</dbReference>
<dbReference type="AlphaFoldDB" id="A0A2V2YY70"/>